<dbReference type="OMA" id="NLCPFDC"/>
<gene>
    <name evidence="2" type="ORF">EDI_161570</name>
</gene>
<evidence type="ECO:0008006" key="4">
    <source>
        <dbReference type="Google" id="ProtNLM"/>
    </source>
</evidence>
<sequence>MSSKSSRVISFQTEISKESCKETKPKKTTHLKSKQKGDAKSDIDDIFSELKGKQRKAAEEKQKEEEKAKRREENGGKKKIRRTEEGYRIYTLEELGLDKNKFGGNTPLCPFDCDCCH</sequence>
<feature type="compositionally biased region" description="Basic and acidic residues" evidence="1">
    <location>
        <begin position="15"/>
        <end position="25"/>
    </location>
</feature>
<feature type="compositionally biased region" description="Polar residues" evidence="1">
    <location>
        <begin position="1"/>
        <end position="14"/>
    </location>
</feature>
<evidence type="ECO:0000313" key="3">
    <source>
        <dbReference type="Proteomes" id="UP000008076"/>
    </source>
</evidence>
<dbReference type="Proteomes" id="UP000008076">
    <property type="component" value="Unassembled WGS sequence"/>
</dbReference>
<feature type="compositionally biased region" description="Basic and acidic residues" evidence="1">
    <location>
        <begin position="35"/>
        <end position="81"/>
    </location>
</feature>
<dbReference type="PANTHER" id="PTHR34066:SF1">
    <property type="entry name" value="DUF1764 FAMILY PROTEIN"/>
    <property type="match status" value="1"/>
</dbReference>
<dbReference type="EMBL" id="DS550966">
    <property type="protein sequence ID" value="EDR21712.1"/>
    <property type="molecule type" value="Genomic_DNA"/>
</dbReference>
<dbReference type="eggNOG" id="ENOG502RHRE">
    <property type="taxonomic scope" value="Eukaryota"/>
</dbReference>
<name>B0EUR8_ENTDS</name>
<evidence type="ECO:0000256" key="1">
    <source>
        <dbReference type="SAM" id="MobiDB-lite"/>
    </source>
</evidence>
<evidence type="ECO:0000313" key="2">
    <source>
        <dbReference type="EMBL" id="EDR21712.1"/>
    </source>
</evidence>
<dbReference type="GeneID" id="5886734"/>
<organism evidence="3">
    <name type="scientific">Entamoeba dispar (strain ATCC PRA-260 / SAW760)</name>
    <dbReference type="NCBI Taxonomy" id="370354"/>
    <lineage>
        <taxon>Eukaryota</taxon>
        <taxon>Amoebozoa</taxon>
        <taxon>Evosea</taxon>
        <taxon>Archamoebae</taxon>
        <taxon>Mastigamoebida</taxon>
        <taxon>Entamoebidae</taxon>
        <taxon>Entamoeba</taxon>
    </lineage>
</organism>
<dbReference type="InterPro" id="IPR013885">
    <property type="entry name" value="DUF1764_euk"/>
</dbReference>
<reference evidence="3" key="1">
    <citation type="submission" date="2007-12" db="EMBL/GenBank/DDBJ databases">
        <title>Annotation of Entamoeba dispar SAW760.</title>
        <authorList>
            <person name="Lorenzi H."/>
            <person name="Inman J."/>
            <person name="Schobel S."/>
            <person name="Amedeo P."/>
            <person name="Caler E."/>
        </authorList>
    </citation>
    <scope>NUCLEOTIDE SEQUENCE [LARGE SCALE GENOMIC DNA]</scope>
    <source>
        <strain evidence="3">ATCC PRA-260 / SAW760</strain>
    </source>
</reference>
<dbReference type="Pfam" id="PF08576">
    <property type="entry name" value="DUF1764"/>
    <property type="match status" value="1"/>
</dbReference>
<feature type="region of interest" description="Disordered" evidence="1">
    <location>
        <begin position="1"/>
        <end position="81"/>
    </location>
</feature>
<dbReference type="VEuPathDB" id="AmoebaDB:EDI_161570"/>
<dbReference type="PANTHER" id="PTHR34066">
    <property type="entry name" value="GROWTH FACTOR 2"/>
    <property type="match status" value="1"/>
</dbReference>
<accession>B0EUR8</accession>
<dbReference type="OrthoDB" id="30467at2759"/>
<proteinExistence type="predicted"/>
<protein>
    <recommendedName>
        <fullName evidence="4">DUF1764 domain-containing protein</fullName>
    </recommendedName>
</protein>
<dbReference type="KEGG" id="edi:EDI_161570"/>
<keyword evidence="3" id="KW-1185">Reference proteome</keyword>
<dbReference type="RefSeq" id="XP_001741805.1">
    <property type="nucleotide sequence ID" value="XM_001741753.1"/>
</dbReference>
<dbReference type="AlphaFoldDB" id="B0EUR8"/>